<keyword evidence="2" id="KW-1185">Reference proteome</keyword>
<evidence type="ECO:0000313" key="2">
    <source>
        <dbReference type="Proteomes" id="UP000824120"/>
    </source>
</evidence>
<dbReference type="AlphaFoldDB" id="A0A9J6B7F6"/>
<protein>
    <submittedName>
        <fullName evidence="1">Uncharacterized protein</fullName>
    </submittedName>
</protein>
<organism evidence="1 2">
    <name type="scientific">Solanum commersonii</name>
    <name type="common">Commerson's wild potato</name>
    <name type="synonym">Commerson's nightshade</name>
    <dbReference type="NCBI Taxonomy" id="4109"/>
    <lineage>
        <taxon>Eukaryota</taxon>
        <taxon>Viridiplantae</taxon>
        <taxon>Streptophyta</taxon>
        <taxon>Embryophyta</taxon>
        <taxon>Tracheophyta</taxon>
        <taxon>Spermatophyta</taxon>
        <taxon>Magnoliopsida</taxon>
        <taxon>eudicotyledons</taxon>
        <taxon>Gunneridae</taxon>
        <taxon>Pentapetalae</taxon>
        <taxon>asterids</taxon>
        <taxon>lamiids</taxon>
        <taxon>Solanales</taxon>
        <taxon>Solanaceae</taxon>
        <taxon>Solanoideae</taxon>
        <taxon>Solaneae</taxon>
        <taxon>Solanum</taxon>
    </lineage>
</organism>
<sequence length="99" mass="11811">MLSKEMLNHITQNITLILTNDDNDKAWWMDNNTGSFNRVIERRISTDENLVSMRIHNASRCWYKYRRVATAISNNRMVNRCSIKLQIIFKAMPSIMMWE</sequence>
<dbReference type="EMBL" id="JACXVP010000001">
    <property type="protein sequence ID" value="KAG5632632.1"/>
    <property type="molecule type" value="Genomic_DNA"/>
</dbReference>
<name>A0A9J6B7F6_SOLCO</name>
<proteinExistence type="predicted"/>
<accession>A0A9J6B7F6</accession>
<evidence type="ECO:0000313" key="1">
    <source>
        <dbReference type="EMBL" id="KAG5632632.1"/>
    </source>
</evidence>
<gene>
    <name evidence="1" type="ORF">H5410_004349</name>
</gene>
<reference evidence="1 2" key="1">
    <citation type="submission" date="2020-09" db="EMBL/GenBank/DDBJ databases">
        <title>De no assembly of potato wild relative species, Solanum commersonii.</title>
        <authorList>
            <person name="Cho K."/>
        </authorList>
    </citation>
    <scope>NUCLEOTIDE SEQUENCE [LARGE SCALE GENOMIC DNA]</scope>
    <source>
        <strain evidence="1">LZ3.2</strain>
        <tissue evidence="1">Leaf</tissue>
    </source>
</reference>
<dbReference type="Proteomes" id="UP000824120">
    <property type="component" value="Chromosome 1"/>
</dbReference>
<comment type="caution">
    <text evidence="1">The sequence shown here is derived from an EMBL/GenBank/DDBJ whole genome shotgun (WGS) entry which is preliminary data.</text>
</comment>